<dbReference type="SUPFAM" id="SSF52151">
    <property type="entry name" value="FabD/lysophospholipase-like"/>
    <property type="match status" value="1"/>
</dbReference>
<evidence type="ECO:0000313" key="5">
    <source>
        <dbReference type="Proteomes" id="UP001152795"/>
    </source>
</evidence>
<dbReference type="GO" id="GO:0005509">
    <property type="term" value="F:calcium ion binding"/>
    <property type="evidence" value="ECO:0007669"/>
    <property type="project" value="TreeGrafter"/>
</dbReference>
<dbReference type="Gene3D" id="3.40.1090.10">
    <property type="entry name" value="Cytosolic phospholipase A2 catalytic domain"/>
    <property type="match status" value="1"/>
</dbReference>
<dbReference type="SMART" id="SM00022">
    <property type="entry name" value="PLAc"/>
    <property type="match status" value="1"/>
</dbReference>
<evidence type="ECO:0000256" key="1">
    <source>
        <dbReference type="ARBA" id="ARBA00022801"/>
    </source>
</evidence>
<gene>
    <name evidence="4" type="ORF">PACLA_8A047935</name>
</gene>
<feature type="compositionally biased region" description="Acidic residues" evidence="3">
    <location>
        <begin position="324"/>
        <end position="343"/>
    </location>
</feature>
<keyword evidence="5" id="KW-1185">Reference proteome</keyword>
<dbReference type="GO" id="GO:0047498">
    <property type="term" value="F:calcium-dependent phospholipase A2 activity"/>
    <property type="evidence" value="ECO:0007669"/>
    <property type="project" value="TreeGrafter"/>
</dbReference>
<dbReference type="PANTHER" id="PTHR10728">
    <property type="entry name" value="CYTOSOLIC PHOSPHOLIPASE A2"/>
    <property type="match status" value="1"/>
</dbReference>
<dbReference type="GO" id="GO:0005544">
    <property type="term" value="F:calcium-dependent phospholipid binding"/>
    <property type="evidence" value="ECO:0007669"/>
    <property type="project" value="TreeGrafter"/>
</dbReference>
<evidence type="ECO:0000256" key="3">
    <source>
        <dbReference type="SAM" id="MobiDB-lite"/>
    </source>
</evidence>
<dbReference type="GO" id="GO:0046475">
    <property type="term" value="P:glycerophospholipid catabolic process"/>
    <property type="evidence" value="ECO:0007669"/>
    <property type="project" value="TreeGrafter"/>
</dbReference>
<accession>A0A6S7JMN8</accession>
<protein>
    <submittedName>
        <fullName evidence="4">Cytosolic phospholipase A2</fullName>
    </submittedName>
</protein>
<dbReference type="InterPro" id="IPR002642">
    <property type="entry name" value="LysoPLipase_cat_dom"/>
</dbReference>
<dbReference type="AlphaFoldDB" id="A0A6S7JMN8"/>
<sequence length="577" mass="65989">MAKAPHTLLQLYIAIYNTLLRLQTTKLELKLLVEYDDTRELRLSYDLCDKKKEFLQKRKDEIFKHMPKIMGEKNAPKNIDEVPVIGIMGSGGGYRAVCGLSGVFCALQESGILDCSTYVTGLSGSSWYISTLYQHGGWPGNITCQEMADELRKKFGTSILSHFRPHFLTHMTEKSRRGQIVRLVDLFGLFIGDCLLDNQESKLSHQNYKVKFGETPLPITTGIRVRLDLPAAEFSEWVEFTPFEYGMAKYGVFGNTDDFGGKFYKGSLVKKFEESPLSYLQGIWGSAFGIILKTLFTKKDHSENEVQNELEKVALEAAGQCKTEDDDSDAEDEEDESPEDEVNGEFWLTDALNPFNLILSRRGKAAEVFNILRGLEFKREQDSEFDQAPGNHKTMCLVDSGIAFNSPFPTLLRPERKVELILSFDFSQRDGGDTELPFKNILKAERWAKEHGLPFPQIDGNPVLENPDIEECYVFEDQSDPECPTILHFPLTNKTFRDFSAPGVPRVTEEDKEFGNFAIFDDPEKPYSSFNFEYEEKQFDRLHKLMKYNTLANMDVIKEKIAFQTDFRRNNPHYFGQ</sequence>
<reference evidence="4" key="1">
    <citation type="submission" date="2020-04" db="EMBL/GenBank/DDBJ databases">
        <authorList>
            <person name="Alioto T."/>
            <person name="Alioto T."/>
            <person name="Gomez Garrido J."/>
        </authorList>
    </citation>
    <scope>NUCLEOTIDE SEQUENCE</scope>
    <source>
        <strain evidence="4">A484AB</strain>
    </source>
</reference>
<dbReference type="PANTHER" id="PTHR10728:SF40">
    <property type="entry name" value="PATATIN FAMILY PROTEIN"/>
    <property type="match status" value="1"/>
</dbReference>
<proteinExistence type="predicted"/>
<comment type="caution">
    <text evidence="4">The sequence shown here is derived from an EMBL/GenBank/DDBJ whole genome shotgun (WGS) entry which is preliminary data.</text>
</comment>
<dbReference type="InterPro" id="IPR016035">
    <property type="entry name" value="Acyl_Trfase/lysoPLipase"/>
</dbReference>
<dbReference type="EMBL" id="CACRXK020009715">
    <property type="protein sequence ID" value="CAB4017812.1"/>
    <property type="molecule type" value="Genomic_DNA"/>
</dbReference>
<evidence type="ECO:0000256" key="2">
    <source>
        <dbReference type="ARBA" id="ARBA00023098"/>
    </source>
</evidence>
<dbReference type="OrthoDB" id="419768at2759"/>
<dbReference type="PROSITE" id="PS51210">
    <property type="entry name" value="PLA2C"/>
    <property type="match status" value="1"/>
</dbReference>
<evidence type="ECO:0000313" key="4">
    <source>
        <dbReference type="EMBL" id="CAB4017812.1"/>
    </source>
</evidence>
<name>A0A6S7JMN8_PARCT</name>
<keyword evidence="1" id="KW-0378">Hydrolase</keyword>
<organism evidence="4 5">
    <name type="scientific">Paramuricea clavata</name>
    <name type="common">Red gorgonian</name>
    <name type="synonym">Violescent sea-whip</name>
    <dbReference type="NCBI Taxonomy" id="317549"/>
    <lineage>
        <taxon>Eukaryota</taxon>
        <taxon>Metazoa</taxon>
        <taxon>Cnidaria</taxon>
        <taxon>Anthozoa</taxon>
        <taxon>Octocorallia</taxon>
        <taxon>Malacalcyonacea</taxon>
        <taxon>Plexauridae</taxon>
        <taxon>Paramuricea</taxon>
    </lineage>
</organism>
<dbReference type="Proteomes" id="UP001152795">
    <property type="component" value="Unassembled WGS sequence"/>
</dbReference>
<dbReference type="GO" id="GO:0005829">
    <property type="term" value="C:cytosol"/>
    <property type="evidence" value="ECO:0007669"/>
    <property type="project" value="TreeGrafter"/>
</dbReference>
<keyword evidence="2" id="KW-0443">Lipid metabolism</keyword>
<feature type="region of interest" description="Disordered" evidence="3">
    <location>
        <begin position="318"/>
        <end position="343"/>
    </location>
</feature>
<dbReference type="Pfam" id="PF01735">
    <property type="entry name" value="PLA2_B"/>
    <property type="match status" value="2"/>
</dbReference>